<sequence length="300" mass="32097">MSLGHFVERGIIECGLENVDWIGLEAVETPYSGYTPCPTQVIHTAFETLQIRKMGSQLVGYIYNPDSVKDTILCFLKLGEDNPLLVVHLAFAGSPLGVVYENSLTTGFASLCRFTYLDENKTLILAILDNQNLGKLAECAQYQAQLQKNLMYLAAIADAQPQAPAVPSQMPPHPAMQQGGHYMQHPQAALQQPSGYQPKTPMQFNPQQLQEHQRQQLHQHQQALQGHMGIRPGVNNGGVGPASAISPSGGGGASSSPVDVREGKQDGVEAGSGNVQGSAATGHNSANGELPYTKGSENAK</sequence>
<feature type="compositionally biased region" description="Polar residues" evidence="2">
    <location>
        <begin position="189"/>
        <end position="206"/>
    </location>
</feature>
<comment type="similarity">
    <text evidence="1">Belongs to the SS18 family.</text>
</comment>
<evidence type="ECO:0000256" key="1">
    <source>
        <dbReference type="ARBA" id="ARBA00007945"/>
    </source>
</evidence>
<name>A0A835HPN6_9MAGN</name>
<evidence type="ECO:0000313" key="5">
    <source>
        <dbReference type="Proteomes" id="UP000631114"/>
    </source>
</evidence>
<dbReference type="Pfam" id="PF05030">
    <property type="entry name" value="SSXT"/>
    <property type="match status" value="1"/>
</dbReference>
<keyword evidence="5" id="KW-1185">Reference proteome</keyword>
<feature type="compositionally biased region" description="Low complexity" evidence="2">
    <location>
        <begin position="216"/>
        <end position="225"/>
    </location>
</feature>
<gene>
    <name evidence="4" type="ORF">IFM89_012547</name>
</gene>
<organism evidence="4 5">
    <name type="scientific">Coptis chinensis</name>
    <dbReference type="NCBI Taxonomy" id="261450"/>
    <lineage>
        <taxon>Eukaryota</taxon>
        <taxon>Viridiplantae</taxon>
        <taxon>Streptophyta</taxon>
        <taxon>Embryophyta</taxon>
        <taxon>Tracheophyta</taxon>
        <taxon>Spermatophyta</taxon>
        <taxon>Magnoliopsida</taxon>
        <taxon>Ranunculales</taxon>
        <taxon>Ranunculaceae</taxon>
        <taxon>Coptidoideae</taxon>
        <taxon>Coptis</taxon>
    </lineage>
</organism>
<comment type="caution">
    <text evidence="4">The sequence shown here is derived from an EMBL/GenBank/DDBJ whole genome shotgun (WGS) entry which is preliminary data.</text>
</comment>
<dbReference type="AlphaFoldDB" id="A0A835HPN6"/>
<dbReference type="OrthoDB" id="10265171at2759"/>
<evidence type="ECO:0000256" key="2">
    <source>
        <dbReference type="SAM" id="MobiDB-lite"/>
    </source>
</evidence>
<proteinExistence type="inferred from homology"/>
<reference evidence="4 5" key="1">
    <citation type="submission" date="2020-10" db="EMBL/GenBank/DDBJ databases">
        <title>The Coptis chinensis genome and diversification of protoberbering-type alkaloids.</title>
        <authorList>
            <person name="Wang B."/>
            <person name="Shu S."/>
            <person name="Song C."/>
            <person name="Liu Y."/>
        </authorList>
    </citation>
    <scope>NUCLEOTIDE SEQUENCE [LARGE SCALE GENOMIC DNA]</scope>
    <source>
        <strain evidence="4">HL-2020</strain>
        <tissue evidence="4">Leaf</tissue>
    </source>
</reference>
<feature type="region of interest" description="Disordered" evidence="2">
    <location>
        <begin position="163"/>
        <end position="300"/>
    </location>
</feature>
<feature type="compositionally biased region" description="Polar residues" evidence="2">
    <location>
        <begin position="273"/>
        <end position="287"/>
    </location>
</feature>
<dbReference type="InterPro" id="IPR007726">
    <property type="entry name" value="SS18_N"/>
</dbReference>
<evidence type="ECO:0000259" key="3">
    <source>
        <dbReference type="Pfam" id="PF05030"/>
    </source>
</evidence>
<feature type="domain" description="SS18 N-terminal" evidence="3">
    <location>
        <begin position="117"/>
        <end position="162"/>
    </location>
</feature>
<dbReference type="EMBL" id="JADFTS010000006">
    <property type="protein sequence ID" value="KAF9600808.1"/>
    <property type="molecule type" value="Genomic_DNA"/>
</dbReference>
<evidence type="ECO:0000313" key="4">
    <source>
        <dbReference type="EMBL" id="KAF9600808.1"/>
    </source>
</evidence>
<protein>
    <recommendedName>
        <fullName evidence="3">SS18 N-terminal domain-containing protein</fullName>
    </recommendedName>
</protein>
<dbReference type="Proteomes" id="UP000631114">
    <property type="component" value="Unassembled WGS sequence"/>
</dbReference>
<accession>A0A835HPN6</accession>